<protein>
    <recommendedName>
        <fullName evidence="3">Resolvase HTH domain-containing protein</fullName>
    </recommendedName>
</protein>
<dbReference type="SUPFAM" id="SSF53041">
    <property type="entry name" value="Resolvase-like"/>
    <property type="match status" value="1"/>
</dbReference>
<dbReference type="Proteomes" id="UP000287239">
    <property type="component" value="Unassembled WGS sequence"/>
</dbReference>
<dbReference type="Gene3D" id="3.40.50.1390">
    <property type="entry name" value="Resolvase, N-terminal catalytic domain"/>
    <property type="match status" value="1"/>
</dbReference>
<dbReference type="InterPro" id="IPR036162">
    <property type="entry name" value="Resolvase-like_N_sf"/>
</dbReference>
<dbReference type="OrthoDB" id="2182747at2"/>
<comment type="caution">
    <text evidence="1">The sequence shown here is derived from an EMBL/GenBank/DDBJ whole genome shotgun (WGS) entry which is preliminary data.</text>
</comment>
<evidence type="ECO:0008006" key="3">
    <source>
        <dbReference type="Google" id="ProtNLM"/>
    </source>
</evidence>
<sequence length="172" mass="20127">MKVGYTVKREHINYLKNYCDEVYYAGVEKLTPKSFLEFVMMHQKQEIIIKNVEDIGLQLVQMLPALEALKQQEKEIKFLEKNFGSELSDENFNRMLLNYARNEKEIMSDRTLDGIEEAKKKGIRYGRPKVSQDIIQQIRYLSLNQERSIREIAEICGVSIGTVHKYASKEDT</sequence>
<evidence type="ECO:0000313" key="2">
    <source>
        <dbReference type="Proteomes" id="UP000287239"/>
    </source>
</evidence>
<evidence type="ECO:0000313" key="1">
    <source>
        <dbReference type="EMBL" id="RST95187.1"/>
    </source>
</evidence>
<dbReference type="RefSeq" id="WP_126780032.1">
    <property type="nucleotide sequence ID" value="NZ_CAUQJP010000063.1"/>
</dbReference>
<organism evidence="1 2">
    <name type="scientific">Vagococcus salmoninarum</name>
    <dbReference type="NCBI Taxonomy" id="2739"/>
    <lineage>
        <taxon>Bacteria</taxon>
        <taxon>Bacillati</taxon>
        <taxon>Bacillota</taxon>
        <taxon>Bacilli</taxon>
        <taxon>Lactobacillales</taxon>
        <taxon>Enterococcaceae</taxon>
        <taxon>Vagococcus</taxon>
    </lineage>
</organism>
<dbReference type="EMBL" id="NGJU01000011">
    <property type="protein sequence ID" value="RST95187.1"/>
    <property type="molecule type" value="Genomic_DNA"/>
</dbReference>
<accession>A0A429ZNB2</accession>
<dbReference type="GO" id="GO:0003677">
    <property type="term" value="F:DNA binding"/>
    <property type="evidence" value="ECO:0007669"/>
    <property type="project" value="InterPro"/>
</dbReference>
<name>A0A429ZNB2_9ENTE</name>
<reference evidence="1 2" key="1">
    <citation type="submission" date="2017-05" db="EMBL/GenBank/DDBJ databases">
        <title>Vagococcus spp. assemblies.</title>
        <authorList>
            <person name="Gulvik C.A."/>
        </authorList>
    </citation>
    <scope>NUCLEOTIDE SEQUENCE [LARGE SCALE GENOMIC DNA]</scope>
    <source>
        <strain evidence="1 2">NCFB 2777</strain>
    </source>
</reference>
<keyword evidence="2" id="KW-1185">Reference proteome</keyword>
<dbReference type="AlphaFoldDB" id="A0A429ZNB2"/>
<dbReference type="GO" id="GO:0000150">
    <property type="term" value="F:DNA strand exchange activity"/>
    <property type="evidence" value="ECO:0007669"/>
    <property type="project" value="InterPro"/>
</dbReference>
<dbReference type="GeneID" id="98568380"/>
<proteinExistence type="predicted"/>
<gene>
    <name evidence="1" type="ORF">CBF35_08360</name>
</gene>